<dbReference type="Proteomes" id="UP000033434">
    <property type="component" value="Unassembled WGS sequence"/>
</dbReference>
<keyword evidence="1" id="KW-0472">Membrane</keyword>
<name>A0A0F6ACM7_9GAMM</name>
<feature type="transmembrane region" description="Helical" evidence="1">
    <location>
        <begin position="67"/>
        <end position="87"/>
    </location>
</feature>
<proteinExistence type="predicted"/>
<feature type="transmembrane region" description="Helical" evidence="1">
    <location>
        <begin position="39"/>
        <end position="61"/>
    </location>
</feature>
<dbReference type="PATRIC" id="fig|1129367.4.peg.1985"/>
<evidence type="ECO:0000313" key="3">
    <source>
        <dbReference type="Proteomes" id="UP000033434"/>
    </source>
</evidence>
<keyword evidence="1" id="KW-1133">Transmembrane helix</keyword>
<protein>
    <recommendedName>
        <fullName evidence="4">Membrane protein triplicated sequence</fullName>
    </recommendedName>
</protein>
<feature type="transmembrane region" description="Helical" evidence="1">
    <location>
        <begin position="128"/>
        <end position="150"/>
    </location>
</feature>
<organism evidence="2 3">
    <name type="scientific">Pseudoalteromonas luteoviolacea S4054</name>
    <dbReference type="NCBI Taxonomy" id="1129367"/>
    <lineage>
        <taxon>Bacteria</taxon>
        <taxon>Pseudomonadati</taxon>
        <taxon>Pseudomonadota</taxon>
        <taxon>Gammaproteobacteria</taxon>
        <taxon>Alteromonadales</taxon>
        <taxon>Pseudoalteromonadaceae</taxon>
        <taxon>Pseudoalteromonas</taxon>
    </lineage>
</organism>
<evidence type="ECO:0000256" key="1">
    <source>
        <dbReference type="SAM" id="Phobius"/>
    </source>
</evidence>
<sequence length="171" mass="19188">MAFDYFGLSIGALVIWGFFMASLLHVTFYILAVNKNVQALACASILAASYSLSDLTTPANFESIDFAVYFLYDVVTLGAIILAKYLFFRDAKNHPCYVYCCIGLTINALLFFAMFVDSHLLGTYEPWALWYFYSSTVNIVDLVMVSVVILNRDFIGLQLLSRKFLSSKAVV</sequence>
<reference evidence="2 3" key="1">
    <citation type="journal article" date="2015" name="BMC Genomics">
        <title>Genome mining reveals unlocked bioactive potential of marine Gram-negative bacteria.</title>
        <authorList>
            <person name="Machado H."/>
            <person name="Sonnenschein E.C."/>
            <person name="Melchiorsen J."/>
            <person name="Gram L."/>
        </authorList>
    </citation>
    <scope>NUCLEOTIDE SEQUENCE [LARGE SCALE GENOMIC DNA]</scope>
    <source>
        <strain evidence="2 3">S4054</strain>
    </source>
</reference>
<feature type="transmembrane region" description="Helical" evidence="1">
    <location>
        <begin position="6"/>
        <end position="32"/>
    </location>
</feature>
<gene>
    <name evidence="2" type="ORF">N479_10995</name>
</gene>
<keyword evidence="1" id="KW-0812">Transmembrane</keyword>
<dbReference type="AlphaFoldDB" id="A0A0F6ACM7"/>
<evidence type="ECO:0000313" key="2">
    <source>
        <dbReference type="EMBL" id="KKE83930.1"/>
    </source>
</evidence>
<dbReference type="EMBL" id="AUXW01000139">
    <property type="protein sequence ID" value="KKE83930.1"/>
    <property type="molecule type" value="Genomic_DNA"/>
</dbReference>
<comment type="caution">
    <text evidence="2">The sequence shown here is derived from an EMBL/GenBank/DDBJ whole genome shotgun (WGS) entry which is preliminary data.</text>
</comment>
<evidence type="ECO:0008006" key="4">
    <source>
        <dbReference type="Google" id="ProtNLM"/>
    </source>
</evidence>
<accession>A0A0F6ACM7</accession>
<feature type="transmembrane region" description="Helical" evidence="1">
    <location>
        <begin position="96"/>
        <end position="116"/>
    </location>
</feature>